<sequence length="134" mass="15011">MIRAYLSHPIRGILGDDATNESMNINNDQAKVTGNLIRAGIPDLQVYIPAEHDDFLLKNGVTPVNMVEELLALDCAIAHDCDLILIYDHQFKLGHGMQREYDYALANNIPMVVFNSFNSDVLLDIERAINKVTN</sequence>
<reference evidence="1" key="1">
    <citation type="journal article" date="2015" name="Nature">
        <title>Complex archaea that bridge the gap between prokaryotes and eukaryotes.</title>
        <authorList>
            <person name="Spang A."/>
            <person name="Saw J.H."/>
            <person name="Jorgensen S.L."/>
            <person name="Zaremba-Niedzwiedzka K."/>
            <person name="Martijn J."/>
            <person name="Lind A.E."/>
            <person name="van Eijk R."/>
            <person name="Schleper C."/>
            <person name="Guy L."/>
            <person name="Ettema T.J."/>
        </authorList>
    </citation>
    <scope>NUCLEOTIDE SEQUENCE</scope>
</reference>
<name>A0A0F9CNG5_9ZZZZ</name>
<dbReference type="EMBL" id="LAZR01045732">
    <property type="protein sequence ID" value="KKK98171.1"/>
    <property type="molecule type" value="Genomic_DNA"/>
</dbReference>
<evidence type="ECO:0000313" key="1">
    <source>
        <dbReference type="EMBL" id="KKK98171.1"/>
    </source>
</evidence>
<proteinExistence type="predicted"/>
<dbReference type="Gene3D" id="3.40.50.450">
    <property type="match status" value="1"/>
</dbReference>
<organism evidence="1">
    <name type="scientific">marine sediment metagenome</name>
    <dbReference type="NCBI Taxonomy" id="412755"/>
    <lineage>
        <taxon>unclassified sequences</taxon>
        <taxon>metagenomes</taxon>
        <taxon>ecological metagenomes</taxon>
    </lineage>
</organism>
<protein>
    <submittedName>
        <fullName evidence="1">Uncharacterized protein</fullName>
    </submittedName>
</protein>
<comment type="caution">
    <text evidence="1">The sequence shown here is derived from an EMBL/GenBank/DDBJ whole genome shotgun (WGS) entry which is preliminary data.</text>
</comment>
<gene>
    <name evidence="1" type="ORF">LCGC14_2645410</name>
</gene>
<accession>A0A0F9CNG5</accession>
<dbReference type="AlphaFoldDB" id="A0A0F9CNG5"/>